<dbReference type="InterPro" id="IPR052701">
    <property type="entry name" value="GAG_Ulvan_Degrading_Sulfatases"/>
</dbReference>
<dbReference type="PANTHER" id="PTHR43751:SF3">
    <property type="entry name" value="SULFATASE N-TERMINAL DOMAIN-CONTAINING PROTEIN"/>
    <property type="match status" value="1"/>
</dbReference>
<dbReference type="EMBL" id="LHXV01000114">
    <property type="protein sequence ID" value="KXA99084.1"/>
    <property type="molecule type" value="Genomic_DNA"/>
</dbReference>
<evidence type="ECO:0000313" key="2">
    <source>
        <dbReference type="EMBL" id="KXA99084.1"/>
    </source>
</evidence>
<dbReference type="InterPro" id="IPR000917">
    <property type="entry name" value="Sulfatase_N"/>
</dbReference>
<protein>
    <submittedName>
        <fullName evidence="2">Sulfatase</fullName>
    </submittedName>
</protein>
<dbReference type="CDD" id="cd16148">
    <property type="entry name" value="sulfatase_like"/>
    <property type="match status" value="1"/>
</dbReference>
<dbReference type="PANTHER" id="PTHR43751">
    <property type="entry name" value="SULFATASE"/>
    <property type="match status" value="1"/>
</dbReference>
<evidence type="ECO:0000313" key="3">
    <source>
        <dbReference type="Proteomes" id="UP000070344"/>
    </source>
</evidence>
<feature type="domain" description="Sulfatase N-terminal" evidence="1">
    <location>
        <begin position="1"/>
        <end position="314"/>
    </location>
</feature>
<proteinExistence type="predicted"/>
<dbReference type="Pfam" id="PF00884">
    <property type="entry name" value="Sulfatase"/>
    <property type="match status" value="1"/>
</dbReference>
<feature type="non-terminal residue" evidence="2">
    <location>
        <position position="1"/>
    </location>
</feature>
<dbReference type="PATRIC" id="fig|1698271.3.peg.221"/>
<organism evidence="2 3">
    <name type="scientific">candidate division MSBL1 archaeon SCGC-AAA259O05</name>
    <dbReference type="NCBI Taxonomy" id="1698271"/>
    <lineage>
        <taxon>Archaea</taxon>
        <taxon>Methanobacteriati</taxon>
        <taxon>Methanobacteriota</taxon>
        <taxon>candidate division MSBL1</taxon>
    </lineage>
</organism>
<dbReference type="AlphaFoldDB" id="A0A133UY19"/>
<keyword evidence="3" id="KW-1185">Reference proteome</keyword>
<sequence>YGYHRDTSPDIDKIADQGVRFSNYYCSDAPCLPSRTALVTGQFGIHNGVVGHGGTNADIRIEGEKRGFRSKLSRESLPGFLNSIGLKTVSISPFAERHGSWSFYAGFDEIHNTGKCGMESAEDVTPLALDWIEKNAGEDDWFLHVNYWDSHTPYRAPEEFGNPFEDEPIPDWFDEEILKEHRQHVGPHSARELGMYDNQVGDYPRMPGEIEDMSDLKKLIDGYDCGVKYMDRHIGRLLSHLEEKGIMEDLAIIISADHGENIGELGIYSEHATADHAACRIPMIIKWPGCEKGKVDTGLHYNLDLAPTLADILDESPPDRWDGRSYAPAIFEGDECGRDYLVLSQCAHVCQRSVRFKNWLYMRTYHDGFHLFPKEMLYDLSEDPHERFNVAEENPDVCKEGISYLTEWHDEMMETMPDGYTTDPLWRVMEEGGPYHAKGNLKDYCDRLRKTGREDAISELKKKHPEEF</sequence>
<dbReference type="InterPro" id="IPR017850">
    <property type="entry name" value="Alkaline_phosphatase_core_sf"/>
</dbReference>
<evidence type="ECO:0000259" key="1">
    <source>
        <dbReference type="Pfam" id="PF00884"/>
    </source>
</evidence>
<gene>
    <name evidence="2" type="ORF">AKJ41_05970</name>
</gene>
<name>A0A133UY19_9EURY</name>
<comment type="caution">
    <text evidence="2">The sequence shown here is derived from an EMBL/GenBank/DDBJ whole genome shotgun (WGS) entry which is preliminary data.</text>
</comment>
<dbReference type="SUPFAM" id="SSF53649">
    <property type="entry name" value="Alkaline phosphatase-like"/>
    <property type="match status" value="1"/>
</dbReference>
<dbReference type="Gene3D" id="3.40.720.10">
    <property type="entry name" value="Alkaline Phosphatase, subunit A"/>
    <property type="match status" value="1"/>
</dbReference>
<accession>A0A133UY19</accession>
<reference evidence="2 3" key="1">
    <citation type="journal article" date="2016" name="Sci. Rep.">
        <title>Metabolic traits of an uncultured archaeal lineage -MSBL1- from brine pools of the Red Sea.</title>
        <authorList>
            <person name="Mwirichia R."/>
            <person name="Alam I."/>
            <person name="Rashid M."/>
            <person name="Vinu M."/>
            <person name="Ba-Alawi W."/>
            <person name="Anthony Kamau A."/>
            <person name="Kamanda Ngugi D."/>
            <person name="Goker M."/>
            <person name="Klenk H.P."/>
            <person name="Bajic V."/>
            <person name="Stingl U."/>
        </authorList>
    </citation>
    <scope>NUCLEOTIDE SEQUENCE [LARGE SCALE GENOMIC DNA]</scope>
    <source>
        <strain evidence="2">SCGC-AAA259O05</strain>
    </source>
</reference>
<dbReference type="Proteomes" id="UP000070344">
    <property type="component" value="Unassembled WGS sequence"/>
</dbReference>